<dbReference type="Proteomes" id="UP000000422">
    <property type="component" value="Chromosome"/>
</dbReference>
<dbReference type="RefSeq" id="WP_011138965.1">
    <property type="nucleotide sequence ID" value="NC_005090.1"/>
</dbReference>
<dbReference type="GO" id="GO:0005576">
    <property type="term" value="C:extracellular region"/>
    <property type="evidence" value="ECO:0007669"/>
    <property type="project" value="UniProtKB-SubCell"/>
</dbReference>
<feature type="domain" description="Flagellin C-terminal" evidence="9">
    <location>
        <begin position="168"/>
        <end position="238"/>
    </location>
</feature>
<dbReference type="Gene3D" id="1.20.1330.10">
    <property type="entry name" value="f41 fragment of flagellin, N-terminal domain"/>
    <property type="match status" value="1"/>
</dbReference>
<evidence type="ECO:0000256" key="3">
    <source>
        <dbReference type="ARBA" id="ARBA00023143"/>
    </source>
</evidence>
<feature type="compositionally biased region" description="Polar residues" evidence="7">
    <location>
        <begin position="1"/>
        <end position="16"/>
    </location>
</feature>
<comment type="subcellular location">
    <subcellularLocation>
        <location evidence="6">Secreted</location>
    </subcellularLocation>
    <subcellularLocation>
        <location evidence="6">Bacterial flagellum</location>
    </subcellularLocation>
</comment>
<dbReference type="STRING" id="273121.WS1075"/>
<proteinExistence type="inferred from homology"/>
<comment type="similarity">
    <text evidence="1 6">Belongs to the bacterial flagellin family.</text>
</comment>
<organism evidence="11">
    <name type="scientific">Wolinella succinogenes (strain ATCC 29543 / DSM 1740 / CCUG 13145 / JCM 31913 / LMG 7466 / NCTC 11488 / FDC 602W)</name>
    <name type="common">Vibrio succinogenes</name>
    <dbReference type="NCBI Taxonomy" id="273121"/>
    <lineage>
        <taxon>Bacteria</taxon>
        <taxon>Pseudomonadati</taxon>
        <taxon>Campylobacterota</taxon>
        <taxon>Epsilonproteobacteria</taxon>
        <taxon>Campylobacterales</taxon>
        <taxon>Helicobacteraceae</taxon>
        <taxon>Wolinella</taxon>
    </lineage>
</organism>
<dbReference type="HOGENOM" id="CLU_097077_0_0_7"/>
<dbReference type="GO" id="GO:0009288">
    <property type="term" value="C:bacterial-type flagellum"/>
    <property type="evidence" value="ECO:0007669"/>
    <property type="project" value="UniProtKB-SubCell"/>
</dbReference>
<dbReference type="GO" id="GO:0005198">
    <property type="term" value="F:structural molecule activity"/>
    <property type="evidence" value="ECO:0007669"/>
    <property type="project" value="UniProtKB-UniRule"/>
</dbReference>
<keyword evidence="10" id="KW-0966">Cell projection</keyword>
<keyword evidence="10" id="KW-0969">Cilium</keyword>
<dbReference type="KEGG" id="wsu:WS1075"/>
<dbReference type="InterPro" id="IPR046358">
    <property type="entry name" value="Flagellin_C"/>
</dbReference>
<name>Q7MRS9_WOLSU</name>
<evidence type="ECO:0000259" key="9">
    <source>
        <dbReference type="Pfam" id="PF00700"/>
    </source>
</evidence>
<dbReference type="EMBL" id="BX571659">
    <property type="protein sequence ID" value="CAE10172.1"/>
    <property type="molecule type" value="Genomic_DNA"/>
</dbReference>
<sequence>MKIGQSQTLSQNINTTLEKSKAEEKKALENLMLERALGSQDGASLMSADALVSQISSMMQGVKNSNDAIGMLQIADGALGSVTDSTVRLSELSVAMGNPALSSDQRSMIESEAKALTQSMNDAMGQATFNGKSVFGSSMSFVTSDSSLVDMTLNAPNTAGLSVLDQDSIQDFMKRVGQERANIGSTINGIQSLVDSHLTTVVNLKNAESNLQDNDVAENYNELNTAKIREGAALYAQSFNAQYLQSKLGALLG</sequence>
<feature type="region of interest" description="Disordered" evidence="7">
    <location>
        <begin position="1"/>
        <end position="20"/>
    </location>
</feature>
<comment type="function">
    <text evidence="4">Flagellin is the subunit protein which polymerizes to form the filaments of bacterial flagella. Important for motility and virulence.</text>
</comment>
<dbReference type="eggNOG" id="COG1344">
    <property type="taxonomic scope" value="Bacteria"/>
</dbReference>
<dbReference type="InterPro" id="IPR001492">
    <property type="entry name" value="Flagellin"/>
</dbReference>
<keyword evidence="2" id="KW-0843">Virulence</keyword>
<feature type="domain" description="Flagellin N-terminal" evidence="8">
    <location>
        <begin position="7"/>
        <end position="136"/>
    </location>
</feature>
<accession>Q7MRS9</accession>
<keyword evidence="10" id="KW-0282">Flagellum</keyword>
<keyword evidence="3 6" id="KW-0975">Bacterial flagellum</keyword>
<evidence type="ECO:0000256" key="6">
    <source>
        <dbReference type="RuleBase" id="RU362073"/>
    </source>
</evidence>
<dbReference type="PANTHER" id="PTHR42792:SF2">
    <property type="entry name" value="FLAGELLIN"/>
    <property type="match status" value="1"/>
</dbReference>
<comment type="subunit">
    <text evidence="5">Heteromer of FlaA and FlaB. FlaB is located proximal to the hook while the remainder of the filament is composed of the predominant FlaA.</text>
</comment>
<keyword evidence="11" id="KW-1185">Reference proteome</keyword>
<gene>
    <name evidence="10" type="primary">FLA</name>
    <name evidence="10" type="ordered locus">WS1075</name>
</gene>
<evidence type="ECO:0000256" key="5">
    <source>
        <dbReference type="ARBA" id="ARBA00025928"/>
    </source>
</evidence>
<evidence type="ECO:0000313" key="11">
    <source>
        <dbReference type="Proteomes" id="UP000000422"/>
    </source>
</evidence>
<dbReference type="InterPro" id="IPR001029">
    <property type="entry name" value="Flagellin_N"/>
</dbReference>
<keyword evidence="6" id="KW-0964">Secreted</keyword>
<protein>
    <recommendedName>
        <fullName evidence="6">Flagellin</fullName>
    </recommendedName>
</protein>
<dbReference type="Pfam" id="PF00669">
    <property type="entry name" value="Flagellin_N"/>
    <property type="match status" value="1"/>
</dbReference>
<evidence type="ECO:0000313" key="10">
    <source>
        <dbReference type="EMBL" id="CAE10172.1"/>
    </source>
</evidence>
<evidence type="ECO:0000256" key="2">
    <source>
        <dbReference type="ARBA" id="ARBA00023026"/>
    </source>
</evidence>
<reference evidence="10 11" key="1">
    <citation type="journal article" date="2003" name="Proc. Natl. Acad. Sci. U.S.A.">
        <title>Complete genome sequence and analysis of Wolinella succinogenes.</title>
        <authorList>
            <person name="Baar C."/>
            <person name="Eppinger M."/>
            <person name="Raddatz G."/>
            <person name="Simon JM."/>
            <person name="Lanz C."/>
            <person name="Klimmek O."/>
            <person name="Nandakumar R."/>
            <person name="Gross R."/>
            <person name="Rosinus A."/>
            <person name="Keller H."/>
            <person name="Jagtap P."/>
            <person name="Linke B."/>
            <person name="Meyer F."/>
            <person name="Lederer H."/>
            <person name="Schuster S.C."/>
        </authorList>
    </citation>
    <scope>NUCLEOTIDE SEQUENCE [LARGE SCALE GENOMIC DNA]</scope>
    <source>
        <strain evidence="11">ATCC 29543 / DSM 1740 / CCUG 13145 / JCM 31913 / LMG 7466 / NCTC 11488 / FDC 602W</strain>
    </source>
</reference>
<evidence type="ECO:0000256" key="1">
    <source>
        <dbReference type="ARBA" id="ARBA00005709"/>
    </source>
</evidence>
<evidence type="ECO:0000259" key="8">
    <source>
        <dbReference type="Pfam" id="PF00669"/>
    </source>
</evidence>
<dbReference type="AlphaFoldDB" id="Q7MRS9"/>
<evidence type="ECO:0000256" key="4">
    <source>
        <dbReference type="ARBA" id="ARBA00025143"/>
    </source>
</evidence>
<dbReference type="PANTHER" id="PTHR42792">
    <property type="entry name" value="FLAGELLIN"/>
    <property type="match status" value="1"/>
</dbReference>
<evidence type="ECO:0000256" key="7">
    <source>
        <dbReference type="SAM" id="MobiDB-lite"/>
    </source>
</evidence>
<dbReference type="Pfam" id="PF00700">
    <property type="entry name" value="Flagellin_C"/>
    <property type="match status" value="1"/>
</dbReference>
<dbReference type="SUPFAM" id="SSF64518">
    <property type="entry name" value="Phase 1 flagellin"/>
    <property type="match status" value="1"/>
</dbReference>